<dbReference type="InterPro" id="IPR036412">
    <property type="entry name" value="HAD-like_sf"/>
</dbReference>
<keyword evidence="9" id="KW-1278">Translocase</keyword>
<dbReference type="SUPFAM" id="SSF81653">
    <property type="entry name" value="Calcium ATPase, transduction domain A"/>
    <property type="match status" value="1"/>
</dbReference>
<dbReference type="InterPro" id="IPR006121">
    <property type="entry name" value="HMA_dom"/>
</dbReference>
<feature type="transmembrane region" description="Helical" evidence="14">
    <location>
        <begin position="1296"/>
        <end position="1320"/>
    </location>
</feature>
<evidence type="ECO:0000256" key="14">
    <source>
        <dbReference type="RuleBase" id="RU362081"/>
    </source>
</evidence>
<dbReference type="NCBIfam" id="TIGR01525">
    <property type="entry name" value="ATPase-IB_hvy"/>
    <property type="match status" value="1"/>
</dbReference>
<dbReference type="Gene3D" id="3.40.50.1000">
    <property type="entry name" value="HAD superfamily/HAD-like"/>
    <property type="match status" value="1"/>
</dbReference>
<keyword evidence="12" id="KW-0406">Ion transport</keyword>
<feature type="transmembrane region" description="Helical" evidence="14">
    <location>
        <begin position="622"/>
        <end position="646"/>
    </location>
</feature>
<dbReference type="SUPFAM" id="SSF55008">
    <property type="entry name" value="HMA, heavy metal-associated domain"/>
    <property type="match status" value="3"/>
</dbReference>
<dbReference type="CDD" id="cd00371">
    <property type="entry name" value="HMA"/>
    <property type="match status" value="2"/>
</dbReference>
<evidence type="ECO:0000313" key="17">
    <source>
        <dbReference type="EMBL" id="CAD9083503.1"/>
    </source>
</evidence>
<keyword evidence="3" id="KW-0813">Transport</keyword>
<dbReference type="Pfam" id="PF00122">
    <property type="entry name" value="E1-E2_ATPase"/>
    <property type="match status" value="1"/>
</dbReference>
<comment type="similarity">
    <text evidence="14">Belongs to the cation transport ATPase (P-type) (TC 3.A.3) family. Type IB subfamily.</text>
</comment>
<dbReference type="PRINTS" id="PR00942">
    <property type="entry name" value="CUATPASEI"/>
</dbReference>
<dbReference type="InterPro" id="IPR023298">
    <property type="entry name" value="ATPase_P-typ_TM_dom_sf"/>
</dbReference>
<feature type="transmembrane region" description="Helical" evidence="14">
    <location>
        <begin position="731"/>
        <end position="749"/>
    </location>
</feature>
<feature type="region of interest" description="Disordered" evidence="15">
    <location>
        <begin position="422"/>
        <end position="442"/>
    </location>
</feature>
<evidence type="ECO:0000256" key="10">
    <source>
        <dbReference type="ARBA" id="ARBA00022989"/>
    </source>
</evidence>
<evidence type="ECO:0000256" key="5">
    <source>
        <dbReference type="ARBA" id="ARBA00022723"/>
    </source>
</evidence>
<dbReference type="InterPro" id="IPR006122">
    <property type="entry name" value="HMA_Cu_ion-bd"/>
</dbReference>
<evidence type="ECO:0000256" key="15">
    <source>
        <dbReference type="SAM" id="MobiDB-lite"/>
    </source>
</evidence>
<keyword evidence="5 14" id="KW-0479">Metal-binding</keyword>
<dbReference type="Pfam" id="PF00702">
    <property type="entry name" value="Hydrolase"/>
    <property type="match status" value="1"/>
</dbReference>
<dbReference type="InterPro" id="IPR001757">
    <property type="entry name" value="P_typ_ATPase"/>
</dbReference>
<evidence type="ECO:0000256" key="9">
    <source>
        <dbReference type="ARBA" id="ARBA00022967"/>
    </source>
</evidence>
<feature type="domain" description="HMA" evidence="16">
    <location>
        <begin position="460"/>
        <end position="526"/>
    </location>
</feature>
<evidence type="ECO:0000256" key="13">
    <source>
        <dbReference type="ARBA" id="ARBA00023136"/>
    </source>
</evidence>
<keyword evidence="13 14" id="KW-0472">Membrane</keyword>
<dbReference type="Gene3D" id="2.70.150.10">
    <property type="entry name" value="Calcium-transporting ATPase, cytoplasmic transduction domain A"/>
    <property type="match status" value="1"/>
</dbReference>
<feature type="domain" description="HMA" evidence="16">
    <location>
        <begin position="340"/>
        <end position="402"/>
    </location>
</feature>
<dbReference type="EC" id="7.2.2.8" evidence="2"/>
<comment type="subcellular location">
    <subcellularLocation>
        <location evidence="1 14">Membrane</location>
    </subcellularLocation>
</comment>
<feature type="transmembrane region" description="Helical" evidence="14">
    <location>
        <begin position="895"/>
        <end position="919"/>
    </location>
</feature>
<dbReference type="PANTHER" id="PTHR46594">
    <property type="entry name" value="P-TYPE CATION-TRANSPORTING ATPASE"/>
    <property type="match status" value="1"/>
</dbReference>
<evidence type="ECO:0000256" key="7">
    <source>
        <dbReference type="ARBA" id="ARBA00022741"/>
    </source>
</evidence>
<dbReference type="GO" id="GO:0005507">
    <property type="term" value="F:copper ion binding"/>
    <property type="evidence" value="ECO:0007669"/>
    <property type="project" value="InterPro"/>
</dbReference>
<evidence type="ECO:0000256" key="2">
    <source>
        <dbReference type="ARBA" id="ARBA00012517"/>
    </source>
</evidence>
<dbReference type="Gene3D" id="3.30.70.100">
    <property type="match status" value="3"/>
</dbReference>
<dbReference type="GO" id="GO:0016020">
    <property type="term" value="C:membrane"/>
    <property type="evidence" value="ECO:0007669"/>
    <property type="project" value="UniProtKB-SubCell"/>
</dbReference>
<feature type="compositionally biased region" description="Polar residues" evidence="15">
    <location>
        <begin position="422"/>
        <end position="436"/>
    </location>
</feature>
<dbReference type="FunFam" id="3.30.70.100:FF:000001">
    <property type="entry name" value="ATPase copper transporting beta"/>
    <property type="match status" value="1"/>
</dbReference>
<dbReference type="PROSITE" id="PS50846">
    <property type="entry name" value="HMA_2"/>
    <property type="match status" value="2"/>
</dbReference>
<keyword evidence="4 14" id="KW-0812">Transmembrane</keyword>
<evidence type="ECO:0000256" key="1">
    <source>
        <dbReference type="ARBA" id="ARBA00004370"/>
    </source>
</evidence>
<dbReference type="CDD" id="cd02094">
    <property type="entry name" value="P-type_ATPase_Cu-like"/>
    <property type="match status" value="1"/>
</dbReference>
<dbReference type="InterPro" id="IPR044492">
    <property type="entry name" value="P_typ_ATPase_HD_dom"/>
</dbReference>
<dbReference type="GO" id="GO:0140581">
    <property type="term" value="F:P-type monovalent copper transporter activity"/>
    <property type="evidence" value="ECO:0007669"/>
    <property type="project" value="UniProtKB-EC"/>
</dbReference>
<organism evidence="17">
    <name type="scientific">Percolomonas cosmopolitus</name>
    <dbReference type="NCBI Taxonomy" id="63605"/>
    <lineage>
        <taxon>Eukaryota</taxon>
        <taxon>Discoba</taxon>
        <taxon>Heterolobosea</taxon>
        <taxon>Tetramitia</taxon>
        <taxon>Eutetramitia</taxon>
        <taxon>Percolomonadidae</taxon>
        <taxon>Percolomonas</taxon>
    </lineage>
</organism>
<dbReference type="GO" id="GO:0005524">
    <property type="term" value="F:ATP binding"/>
    <property type="evidence" value="ECO:0007669"/>
    <property type="project" value="UniProtKB-UniRule"/>
</dbReference>
<dbReference type="NCBIfam" id="TIGR00003">
    <property type="entry name" value="copper ion binding protein"/>
    <property type="match status" value="1"/>
</dbReference>
<dbReference type="PROSITE" id="PS00154">
    <property type="entry name" value="ATPASE_E1_E2"/>
    <property type="match status" value="1"/>
</dbReference>
<dbReference type="SFLD" id="SFLDF00027">
    <property type="entry name" value="p-type_atpase"/>
    <property type="match status" value="1"/>
</dbReference>
<accession>A0A7S1KRS5</accession>
<dbReference type="SUPFAM" id="SSF56784">
    <property type="entry name" value="HAD-like"/>
    <property type="match status" value="1"/>
</dbReference>
<dbReference type="PROSITE" id="PS01047">
    <property type="entry name" value="HMA_1"/>
    <property type="match status" value="1"/>
</dbReference>
<dbReference type="InterPro" id="IPR018303">
    <property type="entry name" value="ATPase_P-typ_P_site"/>
</dbReference>
<dbReference type="InterPro" id="IPR008250">
    <property type="entry name" value="ATPase_P-typ_transduc_dom_A_sf"/>
</dbReference>
<dbReference type="NCBIfam" id="TIGR01494">
    <property type="entry name" value="ATPase_P-type"/>
    <property type="match status" value="2"/>
</dbReference>
<evidence type="ECO:0000256" key="12">
    <source>
        <dbReference type="ARBA" id="ARBA00023065"/>
    </source>
</evidence>
<dbReference type="InterPro" id="IPR027256">
    <property type="entry name" value="P-typ_ATPase_IB"/>
</dbReference>
<evidence type="ECO:0000256" key="11">
    <source>
        <dbReference type="ARBA" id="ARBA00023008"/>
    </source>
</evidence>
<feature type="transmembrane region" description="Helical" evidence="14">
    <location>
        <begin position="658"/>
        <end position="676"/>
    </location>
</feature>
<keyword evidence="8 14" id="KW-0067">ATP-binding</keyword>
<dbReference type="GO" id="GO:0016887">
    <property type="term" value="F:ATP hydrolysis activity"/>
    <property type="evidence" value="ECO:0007669"/>
    <property type="project" value="InterPro"/>
</dbReference>
<dbReference type="PRINTS" id="PR00119">
    <property type="entry name" value="CATATPASE"/>
</dbReference>
<dbReference type="InterPro" id="IPR059000">
    <property type="entry name" value="ATPase_P-type_domA"/>
</dbReference>
<dbReference type="InterPro" id="IPR036163">
    <property type="entry name" value="HMA_dom_sf"/>
</dbReference>
<keyword evidence="11" id="KW-0186">Copper</keyword>
<gene>
    <name evidence="17" type="ORF">PCOS0759_LOCUS6757</name>
</gene>
<reference evidence="17" key="1">
    <citation type="submission" date="2021-01" db="EMBL/GenBank/DDBJ databases">
        <authorList>
            <person name="Corre E."/>
            <person name="Pelletier E."/>
            <person name="Niang G."/>
            <person name="Scheremetjew M."/>
            <person name="Finn R."/>
            <person name="Kale V."/>
            <person name="Holt S."/>
            <person name="Cochrane G."/>
            <person name="Meng A."/>
            <person name="Brown T."/>
            <person name="Cohen L."/>
        </authorList>
    </citation>
    <scope>NUCLEOTIDE SEQUENCE</scope>
    <source>
        <strain evidence="17">WS</strain>
    </source>
</reference>
<feature type="transmembrane region" description="Helical" evidence="14">
    <location>
        <begin position="931"/>
        <end position="958"/>
    </location>
</feature>
<dbReference type="FunFam" id="2.70.150.10:FF:000002">
    <property type="entry name" value="Copper-transporting ATPase 1, putative"/>
    <property type="match status" value="1"/>
</dbReference>
<protein>
    <recommendedName>
        <fullName evidence="2">P-type Cu(+) transporter</fullName>
        <ecNumber evidence="2">7.2.2.8</ecNumber>
    </recommendedName>
</protein>
<dbReference type="SUPFAM" id="SSF81665">
    <property type="entry name" value="Calcium ATPase, transmembrane domain M"/>
    <property type="match status" value="1"/>
</dbReference>
<sequence>MISPLIALHVQSQSQCCTKKNASPESPMEVYSPADFSLADASCCSNSSCQCSSLLQNLATLHRNSEHTSCSHCKQTNVFLDSIQSVKMFGIVMRIMSTVDNSPQTATSKFEKMNESHSPSRQESNFSILKSRITQLAEHLSQNEPPRAMKIAELNERYVGFIMNVKQSLAHTLEAFKDEFGAQIAFVRAVRIEKFTVRVTDMRCHRCVKSLEDTLGSVGDVLAMNVDLAQKLLHTYLSKNSSALKVIHQLTVAGRTFEPVHPNTYRRYFMEKTSMRCGGCASKIRSTLQDRLGESLYHVHTNVDTKEVEVIANLDDSNQVDRILRDDMQKEFITVQPDTLVHSLHIEGMKCGSCTGKVTKALEETPGVIAAKIVRNDESLVYASLPREEIITIIQEAGFSVKGETASSDILSAHQANNFDFQNGELSANQPSSSNPPEGDKQCVIDMPLISPEGPDEDVKSLSFTVTGMSCASCVMKIENKVKNLPGVLGCTVSLLSQRANVLIDEVLTDSTDVERTIHSLGFGAEKIEQLNDDEVLLSVPHLNNSTMSIIIANLDQERVRLVESNFSKATIKLEFQPATVKVRQIIHSLEEAGVMCHLVNDDQASREHLLRSAEIRLYRNLFFFSLGFTIVAMIIGMILGHLPFLHPVLGFNIFRGLTPHFVLLFLFVTPVQFIGGSQFYKLSFKAVRAMSPDMNTLISIGAWVSYLLSIFNMIYAMIVWSPSVTFQPANYMETSAGLITFLLLGRVIENYAKSKTSSALVALLDLSPKTAQLVEREDKSQSLFEVPVEEIDAQLLATGDIFKVSPGEKIAADGVVIHGESSCDEAMITGESVPVSKVVNEEVIGGTVNVDGILFVEVTRVGHNSTLAKIAKLVEEAQSEKPALQAVVDRISAVFVPAVLLISATVFMIWVVLGYTVIPSNWIPEGLNPLTLALIFGASVTVVACPCALGLATPLAIMVGTGIGAKHGVLIKGGHALEQAKKTSAICFDKTGTLTEGKLSVDHYVLTKDESHTLFEILGGAEASSEHPIAKAVVNFCKRRLLSAEGEYVALEDRDEDLPHVSFPEAENFKNIPGRGLNCTVKGRTVAVGNLQHLLDQNVHVEQTPDLQNLQHGHTMVYMAVDGEFEGAFGLSDEVRSQAKRLVRKLQSMKIAVYMVTGDNHDVAQTVGTVVGIESNNIRSNMTPEGKKQVIEELQAQKHIVMHVGDGINDSPALAQANIGLAVGEGTDIAMECADVVLVKNNLEGIVTAIHLSRATYRRILINLSFAFGYNLVAVPLAAGILFPIPGLHWIIPPWVAGVAMGLSSISVTLSSLLLGVTYRKPKI</sequence>
<dbReference type="InterPro" id="IPR023214">
    <property type="entry name" value="HAD_sf"/>
</dbReference>
<evidence type="ECO:0000259" key="16">
    <source>
        <dbReference type="PROSITE" id="PS50846"/>
    </source>
</evidence>
<dbReference type="InterPro" id="IPR017969">
    <property type="entry name" value="Heavy-metal-associated_CS"/>
</dbReference>
<keyword evidence="7 14" id="KW-0547">Nucleotide-binding</keyword>
<dbReference type="InterPro" id="IPR023299">
    <property type="entry name" value="ATPase_P-typ_cyto_dom_N"/>
</dbReference>
<evidence type="ECO:0000256" key="6">
    <source>
        <dbReference type="ARBA" id="ARBA00022737"/>
    </source>
</evidence>
<evidence type="ECO:0000256" key="8">
    <source>
        <dbReference type="ARBA" id="ARBA00022840"/>
    </source>
</evidence>
<dbReference type="Gene3D" id="3.40.1110.10">
    <property type="entry name" value="Calcium-transporting ATPase, cytoplasmic domain N"/>
    <property type="match status" value="1"/>
</dbReference>
<keyword evidence="10 14" id="KW-1133">Transmembrane helix</keyword>
<feature type="transmembrane region" description="Helical" evidence="14">
    <location>
        <begin position="1261"/>
        <end position="1284"/>
    </location>
</feature>
<evidence type="ECO:0000256" key="4">
    <source>
        <dbReference type="ARBA" id="ARBA00022692"/>
    </source>
</evidence>
<evidence type="ECO:0000256" key="3">
    <source>
        <dbReference type="ARBA" id="ARBA00022448"/>
    </source>
</evidence>
<keyword evidence="6" id="KW-0677">Repeat</keyword>
<dbReference type="Pfam" id="PF00403">
    <property type="entry name" value="HMA"/>
    <property type="match status" value="2"/>
</dbReference>
<name>A0A7S1KRS5_9EUKA</name>
<dbReference type="SFLD" id="SFLDG00002">
    <property type="entry name" value="C1.7:_P-type_atpase_like"/>
    <property type="match status" value="1"/>
</dbReference>
<dbReference type="EMBL" id="HBGD01008203">
    <property type="protein sequence ID" value="CAD9083503.1"/>
    <property type="molecule type" value="Transcribed_RNA"/>
</dbReference>
<feature type="transmembrane region" description="Helical" evidence="14">
    <location>
        <begin position="697"/>
        <end position="719"/>
    </location>
</feature>
<dbReference type="PANTHER" id="PTHR46594:SF4">
    <property type="entry name" value="P-TYPE CATION-TRANSPORTING ATPASE"/>
    <property type="match status" value="1"/>
</dbReference>
<proteinExistence type="inferred from homology"/>
<dbReference type="SFLD" id="SFLDS00003">
    <property type="entry name" value="Haloacid_Dehalogenase"/>
    <property type="match status" value="1"/>
</dbReference>